<dbReference type="PANTHER" id="PTHR45527:SF1">
    <property type="entry name" value="FATTY ACID SYNTHASE"/>
    <property type="match status" value="1"/>
</dbReference>
<dbReference type="PANTHER" id="PTHR45527">
    <property type="entry name" value="NONRIBOSOMAL PEPTIDE SYNTHETASE"/>
    <property type="match status" value="1"/>
</dbReference>
<comment type="caution">
    <text evidence="2">The sequence shown here is derived from an EMBL/GenBank/DDBJ whole genome shotgun (WGS) entry which is preliminary data.</text>
</comment>
<evidence type="ECO:0000259" key="1">
    <source>
        <dbReference type="Pfam" id="PF00501"/>
    </source>
</evidence>
<dbReference type="GO" id="GO:0031177">
    <property type="term" value="F:phosphopantetheine binding"/>
    <property type="evidence" value="ECO:0007669"/>
    <property type="project" value="TreeGrafter"/>
</dbReference>
<dbReference type="PRINTS" id="PR00154">
    <property type="entry name" value="AMPBINDING"/>
</dbReference>
<dbReference type="EMBL" id="MCOG01000161">
    <property type="protein sequence ID" value="ORY33173.1"/>
    <property type="molecule type" value="Genomic_DNA"/>
</dbReference>
<dbReference type="GO" id="GO:0043041">
    <property type="term" value="P:amino acid activation for nonribosomal peptide biosynthetic process"/>
    <property type="evidence" value="ECO:0007669"/>
    <property type="project" value="TreeGrafter"/>
</dbReference>
<dbReference type="InterPro" id="IPR010071">
    <property type="entry name" value="AA_adenyl_dom"/>
</dbReference>
<dbReference type="InterPro" id="IPR020845">
    <property type="entry name" value="AMP-binding_CS"/>
</dbReference>
<protein>
    <submittedName>
        <fullName evidence="2">Acetyl-CoA synthetase-like protein</fullName>
    </submittedName>
</protein>
<keyword evidence="3" id="KW-1185">Reference proteome</keyword>
<dbReference type="Gene3D" id="3.30.300.30">
    <property type="match status" value="1"/>
</dbReference>
<dbReference type="NCBIfam" id="TIGR01733">
    <property type="entry name" value="AA-adenyl-dom"/>
    <property type="match status" value="1"/>
</dbReference>
<feature type="non-terminal residue" evidence="2">
    <location>
        <position position="435"/>
    </location>
</feature>
<dbReference type="STRING" id="1754190.A0A1Y2BEB0"/>
<sequence length="435" mass="50099">MEFSKVAKKYAQRCAIVDNYFKISYGELDKMSNSLAHYLRDIGIERNDIVPIICDRSYYFVISMIAISKAGGAFLPIDNTFPVDRIQYILEKANPKVVLYCHTQDIIYNMRNDGYKMYDLEKNKKNINKPEDICYVLFTSGTTGRPKGVLINHFNLYNYLRKFGGKKRKFGGKKGKEEKRNCLYKILIKENNIHNVLALTSFSFDISHNEITFSLVHGLKIVLADYILSNDAELLTKYIIKNNVEFIDTTPTRFKLLMKNENFCKALTRIKVMMFIGEKLPMELCRSIHNYSKCRIYDGYGPTETTVICTYKEKKEGEENKISIGSPMCNTKLYIVDKHLKIVPVGVEGEICISEFGTGSGYLNRKDLTTKKFVECPFGNGKGKYDDKYGKIMYRTGDLGKWNEEGEIDIIGRMDFQVKIHGQRIELGEIENTIK</sequence>
<dbReference type="Pfam" id="PF00501">
    <property type="entry name" value="AMP-binding"/>
    <property type="match status" value="1"/>
</dbReference>
<accession>A0A1Y2BEB0</accession>
<evidence type="ECO:0000313" key="2">
    <source>
        <dbReference type="EMBL" id="ORY33173.1"/>
    </source>
</evidence>
<evidence type="ECO:0000313" key="3">
    <source>
        <dbReference type="Proteomes" id="UP000193920"/>
    </source>
</evidence>
<dbReference type="GO" id="GO:0005737">
    <property type="term" value="C:cytoplasm"/>
    <property type="evidence" value="ECO:0007669"/>
    <property type="project" value="TreeGrafter"/>
</dbReference>
<dbReference type="InterPro" id="IPR045851">
    <property type="entry name" value="AMP-bd_C_sf"/>
</dbReference>
<dbReference type="Proteomes" id="UP000193920">
    <property type="component" value="Unassembled WGS sequence"/>
</dbReference>
<dbReference type="Gene3D" id="2.30.38.10">
    <property type="entry name" value="Luciferase, Domain 3"/>
    <property type="match status" value="1"/>
</dbReference>
<dbReference type="InterPro" id="IPR020459">
    <property type="entry name" value="AMP-binding"/>
</dbReference>
<dbReference type="FunFam" id="3.40.50.980:FF:000001">
    <property type="entry name" value="Non-ribosomal peptide synthetase"/>
    <property type="match status" value="1"/>
</dbReference>
<name>A0A1Y2BEB0_9FUNG</name>
<dbReference type="GO" id="GO:0044550">
    <property type="term" value="P:secondary metabolite biosynthetic process"/>
    <property type="evidence" value="ECO:0007669"/>
    <property type="project" value="TreeGrafter"/>
</dbReference>
<dbReference type="CDD" id="cd05930">
    <property type="entry name" value="A_NRPS"/>
    <property type="match status" value="1"/>
</dbReference>
<dbReference type="InterPro" id="IPR000873">
    <property type="entry name" value="AMP-dep_synth/lig_dom"/>
</dbReference>
<proteinExistence type="predicted"/>
<organism evidence="2 3">
    <name type="scientific">Neocallimastix californiae</name>
    <dbReference type="NCBI Taxonomy" id="1754190"/>
    <lineage>
        <taxon>Eukaryota</taxon>
        <taxon>Fungi</taxon>
        <taxon>Fungi incertae sedis</taxon>
        <taxon>Chytridiomycota</taxon>
        <taxon>Chytridiomycota incertae sedis</taxon>
        <taxon>Neocallimastigomycetes</taxon>
        <taxon>Neocallimastigales</taxon>
        <taxon>Neocallimastigaceae</taxon>
        <taxon>Neocallimastix</taxon>
    </lineage>
</organism>
<feature type="domain" description="AMP-dependent synthetase/ligase" evidence="1">
    <location>
        <begin position="4"/>
        <end position="363"/>
    </location>
</feature>
<dbReference type="SUPFAM" id="SSF56801">
    <property type="entry name" value="Acetyl-CoA synthetase-like"/>
    <property type="match status" value="1"/>
</dbReference>
<dbReference type="OrthoDB" id="4920779at2759"/>
<dbReference type="AlphaFoldDB" id="A0A1Y2BEB0"/>
<dbReference type="PROSITE" id="PS00455">
    <property type="entry name" value="AMP_BINDING"/>
    <property type="match status" value="1"/>
</dbReference>
<gene>
    <name evidence="2" type="ORF">LY90DRAFT_626412</name>
</gene>
<reference evidence="2 3" key="1">
    <citation type="submission" date="2016-08" db="EMBL/GenBank/DDBJ databases">
        <title>A Parts List for Fungal Cellulosomes Revealed by Comparative Genomics.</title>
        <authorList>
            <consortium name="DOE Joint Genome Institute"/>
            <person name="Haitjema C.H."/>
            <person name="Gilmore S.P."/>
            <person name="Henske J.K."/>
            <person name="Solomon K.V."/>
            <person name="De Groot R."/>
            <person name="Kuo A."/>
            <person name="Mondo S.J."/>
            <person name="Salamov A.A."/>
            <person name="Labutti K."/>
            <person name="Zhao Z."/>
            <person name="Chiniquy J."/>
            <person name="Barry K."/>
            <person name="Brewer H.M."/>
            <person name="Purvine S.O."/>
            <person name="Wright A.T."/>
            <person name="Boxma B."/>
            <person name="Van Alen T."/>
            <person name="Hackstein J.H."/>
            <person name="Baker S.E."/>
            <person name="Grigoriev I.V."/>
            <person name="O'Malley M.A."/>
        </authorList>
    </citation>
    <scope>NUCLEOTIDE SEQUENCE [LARGE SCALE GENOMIC DNA]</scope>
    <source>
        <strain evidence="2 3">G1</strain>
    </source>
</reference>
<dbReference type="Gene3D" id="3.40.50.980">
    <property type="match status" value="2"/>
</dbReference>